<evidence type="ECO:0000313" key="1">
    <source>
        <dbReference type="EMBL" id="CAB4142692.1"/>
    </source>
</evidence>
<sequence>MKASEFRKLIREEVRKVLSEMPKEDVNYERIMALYNSTPLAKRRVSLIVCDDANATQAHLMDTLLQAGPEEMEEYIIALGLDK</sequence>
<gene>
    <name evidence="1" type="ORF">UFOVP450_22</name>
</gene>
<protein>
    <submittedName>
        <fullName evidence="1">Uncharacterized protein</fullName>
    </submittedName>
</protein>
<reference evidence="1" key="1">
    <citation type="submission" date="2020-04" db="EMBL/GenBank/DDBJ databases">
        <authorList>
            <person name="Chiriac C."/>
            <person name="Salcher M."/>
            <person name="Ghai R."/>
            <person name="Kavagutti S V."/>
        </authorList>
    </citation>
    <scope>NUCLEOTIDE SEQUENCE</scope>
</reference>
<accession>A0A6J5M907</accession>
<dbReference type="EMBL" id="LR796421">
    <property type="protein sequence ID" value="CAB4142692.1"/>
    <property type="molecule type" value="Genomic_DNA"/>
</dbReference>
<organism evidence="1">
    <name type="scientific">uncultured Caudovirales phage</name>
    <dbReference type="NCBI Taxonomy" id="2100421"/>
    <lineage>
        <taxon>Viruses</taxon>
        <taxon>Duplodnaviria</taxon>
        <taxon>Heunggongvirae</taxon>
        <taxon>Uroviricota</taxon>
        <taxon>Caudoviricetes</taxon>
        <taxon>Peduoviridae</taxon>
        <taxon>Maltschvirus</taxon>
        <taxon>Maltschvirus maltsch</taxon>
    </lineage>
</organism>
<name>A0A6J5M907_9CAUD</name>
<proteinExistence type="predicted"/>